<keyword evidence="1" id="KW-0472">Membrane</keyword>
<proteinExistence type="predicted"/>
<dbReference type="AlphaFoldDB" id="A0A8X8WT86"/>
<keyword evidence="5" id="KW-1185">Reference proteome</keyword>
<evidence type="ECO:0000313" key="4">
    <source>
        <dbReference type="EMBL" id="KAG6400793.1"/>
    </source>
</evidence>
<sequence>MGHRIFLPKEHEFRKNRRLFDGTVEYGKSPQQLSGDMVMDDLRDFTMKYVPDGYASNISRSEAMWAGSLPLDVSNREIFGHIEIIVRNRSKPESSIAKGYLAEECLRFCSLYLADAWRTAMRLDDVTLTKAHQYVLFNCEAVRPYIEQYWEVVEQSNPRVARHQLERIHSESTRDQNPILSELDYYGILTDVVELDYNCGHRVVLFDCEWVSKGKRLKTDADGFTLANFSNVIRHNEPFILASQAEQVFYVGDPTESQWSVVVSAAARAHYDMEPMWRLTYKVVNTMAATKKLCYHKNCPPRRHGLSSAATFQPTVESCFLVVSAAAAARCTNELFEQSVSPRTVIILFFISVPILGLPLNIIL</sequence>
<evidence type="ECO:0000259" key="2">
    <source>
        <dbReference type="Pfam" id="PF13952"/>
    </source>
</evidence>
<reference evidence="4" key="2">
    <citation type="submission" date="2020-08" db="EMBL/GenBank/DDBJ databases">
        <title>Plant Genome Project.</title>
        <authorList>
            <person name="Zhang R.-G."/>
        </authorList>
    </citation>
    <scope>NUCLEOTIDE SEQUENCE</scope>
    <source>
        <strain evidence="4">Huo1</strain>
        <tissue evidence="4">Leaf</tissue>
    </source>
</reference>
<evidence type="ECO:0000313" key="5">
    <source>
        <dbReference type="Proteomes" id="UP000298416"/>
    </source>
</evidence>
<organism evidence="4">
    <name type="scientific">Salvia splendens</name>
    <name type="common">Scarlet sage</name>
    <dbReference type="NCBI Taxonomy" id="180675"/>
    <lineage>
        <taxon>Eukaryota</taxon>
        <taxon>Viridiplantae</taxon>
        <taxon>Streptophyta</taxon>
        <taxon>Embryophyta</taxon>
        <taxon>Tracheophyta</taxon>
        <taxon>Spermatophyta</taxon>
        <taxon>Magnoliopsida</taxon>
        <taxon>eudicotyledons</taxon>
        <taxon>Gunneridae</taxon>
        <taxon>Pentapetalae</taxon>
        <taxon>asterids</taxon>
        <taxon>lamiids</taxon>
        <taxon>Lamiales</taxon>
        <taxon>Lamiaceae</taxon>
        <taxon>Nepetoideae</taxon>
        <taxon>Mentheae</taxon>
        <taxon>Salviinae</taxon>
        <taxon>Salvia</taxon>
        <taxon>Salvia subgen. Calosphace</taxon>
        <taxon>core Calosphace</taxon>
    </lineage>
</organism>
<keyword evidence="1" id="KW-0812">Transmembrane</keyword>
<name>A0A8X8WT86_SALSN</name>
<dbReference type="InterPro" id="IPR025452">
    <property type="entry name" value="DUF4218"/>
</dbReference>
<feature type="transmembrane region" description="Helical" evidence="1">
    <location>
        <begin position="345"/>
        <end position="363"/>
    </location>
</feature>
<dbReference type="PANTHER" id="PTHR48258">
    <property type="entry name" value="DUF4218 DOMAIN-CONTAINING PROTEIN-RELATED"/>
    <property type="match status" value="1"/>
</dbReference>
<dbReference type="PANTHER" id="PTHR48258:SF15">
    <property type="entry name" value="OS02G0543900 PROTEIN"/>
    <property type="match status" value="1"/>
</dbReference>
<evidence type="ECO:0000256" key="1">
    <source>
        <dbReference type="SAM" id="Phobius"/>
    </source>
</evidence>
<evidence type="ECO:0008006" key="6">
    <source>
        <dbReference type="Google" id="ProtNLM"/>
    </source>
</evidence>
<feature type="domain" description="DUF4216" evidence="2">
    <location>
        <begin position="193"/>
        <end position="262"/>
    </location>
</feature>
<dbReference type="InterPro" id="IPR025312">
    <property type="entry name" value="DUF4216"/>
</dbReference>
<accession>A0A8X8WT86</accession>
<keyword evidence="1" id="KW-1133">Transmembrane helix</keyword>
<dbReference type="Pfam" id="PF13960">
    <property type="entry name" value="DUF4218"/>
    <property type="match status" value="1"/>
</dbReference>
<evidence type="ECO:0000259" key="3">
    <source>
        <dbReference type="Pfam" id="PF13960"/>
    </source>
</evidence>
<comment type="caution">
    <text evidence="4">The sequence shown here is derived from an EMBL/GenBank/DDBJ whole genome shotgun (WGS) entry which is preliminary data.</text>
</comment>
<dbReference type="Proteomes" id="UP000298416">
    <property type="component" value="Unassembled WGS sequence"/>
</dbReference>
<dbReference type="EMBL" id="PNBA02000014">
    <property type="protein sequence ID" value="KAG6400793.1"/>
    <property type="molecule type" value="Genomic_DNA"/>
</dbReference>
<protein>
    <recommendedName>
        <fullName evidence="6">DUF4218 domain-containing protein</fullName>
    </recommendedName>
</protein>
<feature type="domain" description="DUF4218" evidence="3">
    <location>
        <begin position="82"/>
        <end position="116"/>
    </location>
</feature>
<dbReference type="Pfam" id="PF13952">
    <property type="entry name" value="DUF4216"/>
    <property type="match status" value="1"/>
</dbReference>
<gene>
    <name evidence="4" type="ORF">SASPL_137636</name>
</gene>
<reference evidence="4" key="1">
    <citation type="submission" date="2018-01" db="EMBL/GenBank/DDBJ databases">
        <authorList>
            <person name="Mao J.F."/>
        </authorList>
    </citation>
    <scope>NUCLEOTIDE SEQUENCE</scope>
    <source>
        <strain evidence="4">Huo1</strain>
        <tissue evidence="4">Leaf</tissue>
    </source>
</reference>